<dbReference type="Proteomes" id="UP000467840">
    <property type="component" value="Chromosome 12"/>
</dbReference>
<proteinExistence type="predicted"/>
<name>A0A6A6KB51_HEVBR</name>
<dbReference type="AlphaFoldDB" id="A0A6A6KB51"/>
<comment type="caution">
    <text evidence="1">The sequence shown here is derived from an EMBL/GenBank/DDBJ whole genome shotgun (WGS) entry which is preliminary data.</text>
</comment>
<dbReference type="EMBL" id="JAAGAX010000018">
    <property type="protein sequence ID" value="KAF2284689.1"/>
    <property type="molecule type" value="Genomic_DNA"/>
</dbReference>
<gene>
    <name evidence="1" type="ORF">GH714_029316</name>
</gene>
<sequence>MLSFDALEQYLRSHFRQSAIFWSPDPKGYKRLRLLETTLRHSRQQNLVVVQPQQFIPRRQRSAMEQLQRFSYYPVELLGFGWYGLMGPMLVS</sequence>
<keyword evidence="2" id="KW-1185">Reference proteome</keyword>
<protein>
    <submittedName>
        <fullName evidence="1">Uncharacterized protein</fullName>
    </submittedName>
</protein>
<accession>A0A6A6KB51</accession>
<reference evidence="1 2" key="1">
    <citation type="journal article" date="2020" name="Mol. Plant">
        <title>The Chromosome-Based Rubber Tree Genome Provides New Insights into Spurge Genome Evolution and Rubber Biosynthesis.</title>
        <authorList>
            <person name="Liu J."/>
            <person name="Shi C."/>
            <person name="Shi C.C."/>
            <person name="Li W."/>
            <person name="Zhang Q.J."/>
            <person name="Zhang Y."/>
            <person name="Li K."/>
            <person name="Lu H.F."/>
            <person name="Shi C."/>
            <person name="Zhu S.T."/>
            <person name="Xiao Z.Y."/>
            <person name="Nan H."/>
            <person name="Yue Y."/>
            <person name="Zhu X.G."/>
            <person name="Wu Y."/>
            <person name="Hong X.N."/>
            <person name="Fan G.Y."/>
            <person name="Tong Y."/>
            <person name="Zhang D."/>
            <person name="Mao C.L."/>
            <person name="Liu Y.L."/>
            <person name="Hao S.J."/>
            <person name="Liu W.Q."/>
            <person name="Lv M.Q."/>
            <person name="Zhang H.B."/>
            <person name="Liu Y."/>
            <person name="Hu-Tang G.R."/>
            <person name="Wang J.P."/>
            <person name="Wang J.H."/>
            <person name="Sun Y.H."/>
            <person name="Ni S.B."/>
            <person name="Chen W.B."/>
            <person name="Zhang X.C."/>
            <person name="Jiao Y.N."/>
            <person name="Eichler E.E."/>
            <person name="Li G.H."/>
            <person name="Liu X."/>
            <person name="Gao L.Z."/>
        </authorList>
    </citation>
    <scope>NUCLEOTIDE SEQUENCE [LARGE SCALE GENOMIC DNA]</scope>
    <source>
        <strain evidence="2">cv. GT1</strain>
        <tissue evidence="1">Leaf</tissue>
    </source>
</reference>
<evidence type="ECO:0000313" key="2">
    <source>
        <dbReference type="Proteomes" id="UP000467840"/>
    </source>
</evidence>
<evidence type="ECO:0000313" key="1">
    <source>
        <dbReference type="EMBL" id="KAF2284689.1"/>
    </source>
</evidence>
<organism evidence="1 2">
    <name type="scientific">Hevea brasiliensis</name>
    <name type="common">Para rubber tree</name>
    <name type="synonym">Siphonia brasiliensis</name>
    <dbReference type="NCBI Taxonomy" id="3981"/>
    <lineage>
        <taxon>Eukaryota</taxon>
        <taxon>Viridiplantae</taxon>
        <taxon>Streptophyta</taxon>
        <taxon>Embryophyta</taxon>
        <taxon>Tracheophyta</taxon>
        <taxon>Spermatophyta</taxon>
        <taxon>Magnoliopsida</taxon>
        <taxon>eudicotyledons</taxon>
        <taxon>Gunneridae</taxon>
        <taxon>Pentapetalae</taxon>
        <taxon>rosids</taxon>
        <taxon>fabids</taxon>
        <taxon>Malpighiales</taxon>
        <taxon>Euphorbiaceae</taxon>
        <taxon>Crotonoideae</taxon>
        <taxon>Micrandreae</taxon>
        <taxon>Hevea</taxon>
    </lineage>
</organism>